<organism evidence="2 3">
    <name type="scientific">Decorospora gaudefroyi</name>
    <dbReference type="NCBI Taxonomy" id="184978"/>
    <lineage>
        <taxon>Eukaryota</taxon>
        <taxon>Fungi</taxon>
        <taxon>Dikarya</taxon>
        <taxon>Ascomycota</taxon>
        <taxon>Pezizomycotina</taxon>
        <taxon>Dothideomycetes</taxon>
        <taxon>Pleosporomycetidae</taxon>
        <taxon>Pleosporales</taxon>
        <taxon>Pleosporineae</taxon>
        <taxon>Pleosporaceae</taxon>
        <taxon>Decorospora</taxon>
    </lineage>
</organism>
<accession>A0A6A5KV63</accession>
<evidence type="ECO:0000256" key="1">
    <source>
        <dbReference type="SAM" id="MobiDB-lite"/>
    </source>
</evidence>
<dbReference type="EMBL" id="ML975248">
    <property type="protein sequence ID" value="KAF1838866.1"/>
    <property type="molecule type" value="Genomic_DNA"/>
</dbReference>
<feature type="region of interest" description="Disordered" evidence="1">
    <location>
        <begin position="706"/>
        <end position="729"/>
    </location>
</feature>
<sequence length="797" mass="87784">MTLKWYTEQLDTVPSNSEPFSASLVSEGPISEPAQQVLVGATRLIRRYRGQIARYFRENISSVPTTFSSLDPLLRSVGQQLSLADTLDLWSRTPATHEALLPNPFEDLEEEEIMENEAEDLLVDLELAKDALVSSSAFRLLTLKLWQTLYNDDLAEMESIKAVMAEDSLLAGRGGSPGANFTMHWSIVDYMRSQYGEEIPHIGCVVVITGSALYAQATTCAEYVVATWPDSGHFFLTLLQAMLEETISTSDDSQRASTITLSNSACLSVQATIYEARIVLISHAVHEASLVELGQQLAWLGSALRVSPFGDELAYFRPLFLWRGPRAFEIMFKHAPIHVSETPCWLPLFSGGALATGFPIPERGDEVGLEVPLQLLAELAGVWHAVDTENCEWGAVAYYFQRRRREMSNVFGWSFPMLYSASLKEVNGERLAIDTNITAGASARNIMLLNRSMVLLEDDQHTFKDELLNIWSIMEFLLDQSIARQRSAAGAAVTGTLQETVYGYEFKAVVLERSPVRLKRTRVHKSNGGWPQLVQDIDALVLFADGFEDIIVPAASVRSDLCRDWKRVPREKDYLATSAKMLQQLFDETGCRLDRKFLTSKSRIQWHQGDSTLFDPCQNARHCTCTRLQQLVPNSYMGIVTPPERIANEGAVIFGRSSLQLPLSSRGGASVMPGLYSQPNIALTPLALHNESETLEFCDLTHSATTGSDATTSSDAATAQSRTSTSTQVTTTLPHGVDVCTTMGTDASHAYQAVSTESRSMSSAANAIGDCSKFIGPPLIGSASMCVGQICQTKKHK</sequence>
<proteinExistence type="predicted"/>
<evidence type="ECO:0000313" key="3">
    <source>
        <dbReference type="Proteomes" id="UP000800040"/>
    </source>
</evidence>
<dbReference type="Proteomes" id="UP000800040">
    <property type="component" value="Unassembled WGS sequence"/>
</dbReference>
<protein>
    <submittedName>
        <fullName evidence="2">Uncharacterized protein</fullName>
    </submittedName>
</protein>
<evidence type="ECO:0000313" key="2">
    <source>
        <dbReference type="EMBL" id="KAF1838866.1"/>
    </source>
</evidence>
<dbReference type="OrthoDB" id="3682750at2759"/>
<reference evidence="2" key="1">
    <citation type="submission" date="2020-01" db="EMBL/GenBank/DDBJ databases">
        <authorList>
            <consortium name="DOE Joint Genome Institute"/>
            <person name="Haridas S."/>
            <person name="Albert R."/>
            <person name="Binder M."/>
            <person name="Bloem J."/>
            <person name="Labutti K."/>
            <person name="Salamov A."/>
            <person name="Andreopoulos B."/>
            <person name="Baker S.E."/>
            <person name="Barry K."/>
            <person name="Bills G."/>
            <person name="Bluhm B.H."/>
            <person name="Cannon C."/>
            <person name="Castanera R."/>
            <person name="Culley D.E."/>
            <person name="Daum C."/>
            <person name="Ezra D."/>
            <person name="Gonzalez J.B."/>
            <person name="Henrissat B."/>
            <person name="Kuo A."/>
            <person name="Liang C."/>
            <person name="Lipzen A."/>
            <person name="Lutzoni F."/>
            <person name="Magnuson J."/>
            <person name="Mondo S."/>
            <person name="Nolan M."/>
            <person name="Ohm R."/>
            <person name="Pangilinan J."/>
            <person name="Park H.-J."/>
            <person name="Ramirez L."/>
            <person name="Alfaro M."/>
            <person name="Sun H."/>
            <person name="Tritt A."/>
            <person name="Yoshinaga Y."/>
            <person name="Zwiers L.-H."/>
            <person name="Turgeon B.G."/>
            <person name="Goodwin S.B."/>
            <person name="Spatafora J.W."/>
            <person name="Crous P.W."/>
            <person name="Grigoriev I.V."/>
        </authorList>
    </citation>
    <scope>NUCLEOTIDE SEQUENCE</scope>
    <source>
        <strain evidence="2">P77</strain>
    </source>
</reference>
<name>A0A6A5KV63_9PLEO</name>
<dbReference type="AlphaFoldDB" id="A0A6A5KV63"/>
<keyword evidence="3" id="KW-1185">Reference proteome</keyword>
<gene>
    <name evidence="2" type="ORF">BDW02DRAFT_575897</name>
</gene>